<keyword evidence="2 5" id="KW-0812">Transmembrane</keyword>
<dbReference type="RefSeq" id="WP_104023280.1">
    <property type="nucleotide sequence ID" value="NZ_CP007129.1"/>
</dbReference>
<dbReference type="GO" id="GO:0012505">
    <property type="term" value="C:endomembrane system"/>
    <property type="evidence" value="ECO:0007669"/>
    <property type="project" value="UniProtKB-SubCell"/>
</dbReference>
<name>W0RNG3_9BACT</name>
<dbReference type="OrthoDB" id="9811969at2"/>
<gene>
    <name evidence="6" type="ORF">J421_5024</name>
</gene>
<organism evidence="6 7">
    <name type="scientific">Gemmatirosa kalamazoonensis</name>
    <dbReference type="NCBI Taxonomy" id="861299"/>
    <lineage>
        <taxon>Bacteria</taxon>
        <taxon>Pseudomonadati</taxon>
        <taxon>Gemmatimonadota</taxon>
        <taxon>Gemmatimonadia</taxon>
        <taxon>Gemmatimonadales</taxon>
        <taxon>Gemmatimonadaceae</taxon>
        <taxon>Gemmatirosa</taxon>
    </lineage>
</organism>
<feature type="transmembrane region" description="Helical" evidence="5">
    <location>
        <begin position="93"/>
        <end position="109"/>
    </location>
</feature>
<evidence type="ECO:0000256" key="5">
    <source>
        <dbReference type="SAM" id="Phobius"/>
    </source>
</evidence>
<evidence type="ECO:0000256" key="1">
    <source>
        <dbReference type="ARBA" id="ARBA00004127"/>
    </source>
</evidence>
<evidence type="ECO:0000256" key="2">
    <source>
        <dbReference type="ARBA" id="ARBA00022692"/>
    </source>
</evidence>
<dbReference type="InterPro" id="IPR007318">
    <property type="entry name" value="Phopholipid_MeTrfase"/>
</dbReference>
<dbReference type="EMBL" id="CP007129">
    <property type="protein sequence ID" value="AHG92559.1"/>
    <property type="molecule type" value="Genomic_DNA"/>
</dbReference>
<feature type="transmembrane region" description="Helical" evidence="5">
    <location>
        <begin position="115"/>
        <end position="132"/>
    </location>
</feature>
<dbReference type="AlphaFoldDB" id="W0RNG3"/>
<dbReference type="HOGENOM" id="CLU_097928_0_0_0"/>
<evidence type="ECO:0000256" key="3">
    <source>
        <dbReference type="ARBA" id="ARBA00022989"/>
    </source>
</evidence>
<dbReference type="Proteomes" id="UP000019151">
    <property type="component" value="Plasmid 1"/>
</dbReference>
<dbReference type="InParanoid" id="W0RNG3"/>
<keyword evidence="3 5" id="KW-1133">Transmembrane helix</keyword>
<evidence type="ECO:0000256" key="4">
    <source>
        <dbReference type="ARBA" id="ARBA00023136"/>
    </source>
</evidence>
<keyword evidence="6" id="KW-0808">Transferase</keyword>
<keyword evidence="6" id="KW-0489">Methyltransferase</keyword>
<keyword evidence="7" id="KW-1185">Reference proteome</keyword>
<feature type="transmembrane region" description="Helical" evidence="5">
    <location>
        <begin position="213"/>
        <end position="232"/>
    </location>
</feature>
<reference evidence="6 7" key="1">
    <citation type="journal article" date="2014" name="Genome Announc.">
        <title>Genome Sequence and Methylome of Soil Bacterium Gemmatirosa kalamazoonensis KBS708T, a Member of the Rarely Cultivated Gemmatimonadetes Phylum.</title>
        <authorList>
            <person name="Debruyn J.M."/>
            <person name="Radosevich M."/>
            <person name="Wommack K.E."/>
            <person name="Polson S.W."/>
            <person name="Hauser L.J."/>
            <person name="Fawaz M.N."/>
            <person name="Korlach J."/>
            <person name="Tsai Y.C."/>
        </authorList>
    </citation>
    <scope>NUCLEOTIDE SEQUENCE [LARGE SCALE GENOMIC DNA]</scope>
    <source>
        <strain evidence="6 7">KBS708</strain>
        <plasmid evidence="7">Plasmid 1</plasmid>
    </source>
</reference>
<evidence type="ECO:0000313" key="7">
    <source>
        <dbReference type="Proteomes" id="UP000019151"/>
    </source>
</evidence>
<proteinExistence type="predicted"/>
<keyword evidence="6" id="KW-0614">Plasmid</keyword>
<dbReference type="PANTHER" id="PTHR12714">
    <property type="entry name" value="PROTEIN-S ISOPRENYLCYSTEINE O-METHYLTRANSFERASE"/>
    <property type="match status" value="1"/>
</dbReference>
<dbReference type="GO" id="GO:0032259">
    <property type="term" value="P:methylation"/>
    <property type="evidence" value="ECO:0007669"/>
    <property type="project" value="UniProtKB-KW"/>
</dbReference>
<accession>W0RNG3</accession>
<dbReference type="PANTHER" id="PTHR12714:SF9">
    <property type="entry name" value="PROTEIN-S-ISOPRENYLCYSTEINE O-METHYLTRANSFERASE"/>
    <property type="match status" value="1"/>
</dbReference>
<keyword evidence="4 5" id="KW-0472">Membrane</keyword>
<evidence type="ECO:0000313" key="6">
    <source>
        <dbReference type="EMBL" id="AHG92559.1"/>
    </source>
</evidence>
<feature type="transmembrane region" description="Helical" evidence="5">
    <location>
        <begin position="46"/>
        <end position="67"/>
    </location>
</feature>
<sequence length="242" mass="26810">MLIRYGNFLFRYRDALFPVVLLALFGLTRPHWPSGDRRLDDLLDLLGVSLAVVGQALRVAVIGYAYIIRGGRDRRVYAEGLVTGGLFAHCRNPLYVGNLLILAGLLVVWNNPFTYALGIPFFVLGYVAIVAAEEAFLRDRFGAAYDAYSAAVPRWGFRPRGLRASLAGLPFDWRRVIVKEYGSAAYWVAGACLLMLGDSLAHEPWDARPTYHAALLAGVPATAVLWALARWLKKSRRLVAST</sequence>
<geneLocation type="plasmid" evidence="6 7">
    <name>1</name>
</geneLocation>
<dbReference type="Gene3D" id="1.20.120.1630">
    <property type="match status" value="1"/>
</dbReference>
<dbReference type="KEGG" id="gba:J421_5024"/>
<dbReference type="Pfam" id="PF04191">
    <property type="entry name" value="PEMT"/>
    <property type="match status" value="1"/>
</dbReference>
<comment type="subcellular location">
    <subcellularLocation>
        <location evidence="1">Endomembrane system</location>
        <topology evidence="1">Multi-pass membrane protein</topology>
    </subcellularLocation>
</comment>
<feature type="transmembrane region" description="Helical" evidence="5">
    <location>
        <begin position="184"/>
        <end position="201"/>
    </location>
</feature>
<dbReference type="GO" id="GO:0008168">
    <property type="term" value="F:methyltransferase activity"/>
    <property type="evidence" value="ECO:0007669"/>
    <property type="project" value="UniProtKB-KW"/>
</dbReference>
<protein>
    <submittedName>
        <fullName evidence="6">Phospholipid methyltransferase</fullName>
    </submittedName>
</protein>